<evidence type="ECO:0000256" key="1">
    <source>
        <dbReference type="SAM" id="MobiDB-lite"/>
    </source>
</evidence>
<proteinExistence type="predicted"/>
<evidence type="ECO:0000256" key="2">
    <source>
        <dbReference type="SAM" id="SignalP"/>
    </source>
</evidence>
<keyword evidence="2" id="KW-0732">Signal</keyword>
<organism evidence="3">
    <name type="scientific">Skeletonema marinoi</name>
    <dbReference type="NCBI Taxonomy" id="267567"/>
    <lineage>
        <taxon>Eukaryota</taxon>
        <taxon>Sar</taxon>
        <taxon>Stramenopiles</taxon>
        <taxon>Ochrophyta</taxon>
        <taxon>Bacillariophyta</taxon>
        <taxon>Coscinodiscophyceae</taxon>
        <taxon>Thalassiosirophycidae</taxon>
        <taxon>Thalassiosirales</taxon>
        <taxon>Skeletonemataceae</taxon>
        <taxon>Skeletonema</taxon>
        <taxon>Skeletonema marinoi-dohrnii complex</taxon>
    </lineage>
</organism>
<feature type="signal peptide" evidence="2">
    <location>
        <begin position="1"/>
        <end position="19"/>
    </location>
</feature>
<gene>
    <name evidence="3" type="ORF">SMAR0320_LOCUS10381</name>
</gene>
<sequence length="667" mass="69735">MMKVIPSALLLATGGIVAAQDDAAVPVLISSTGVDNSGGSDPIPTQISFDPDATPPIPELFEDFDMSDFFGGAGDGGGADMAGDFGDLLSGLFGGGGDAGSTTGAGDGDAQDMMFGDLSDMISGMFGGGNSDPDGQGTNMLEELFGGPFNLECPSSCDNPDLCQGDLMSLMMGGTDILQAMCDTGCIPTIVLDACDPDATAAANAALIASTGVCDFVNCCAVTEQEDTEDAAAVAVSSTRAKFDECQEKLPEMADLFASTFPQDPSTTTTSDFGGFDMDFDMSGFQDMIEEIVDGFEEVLDQFGDSNMLSDMFSSIFDSSSIPAFCAVESCADPPTGFCECFSGDLAQCSTEVISEACTTNAFSTCAPEGFTEFCSNECDQSNGSDILHMCAMCNVVTCCSKDNSEMEGCLSEAFEDHSQAIMADVDAIFSEFEDFLGGMDFEGMLTEILGDMESMQWCPDDKTCPLGPQFCEMANGGPSAVDSGVAISPRMDLQSFDLGSMGMDLDKMCADDMIFSCGPVDMKARCDSVCGDDDTDGFMKEAFCRVCGLAACCENGEDKTFSECSLAAYESTDISATPDQDSTSEPPKEEPEVTNETNTASDGAPEVDFSEASPEGGTEPEAADLTPSQITALENSRFEQENSGMTFSSVSFFTAMISTGLVLALY</sequence>
<feature type="compositionally biased region" description="Polar residues" evidence="1">
    <location>
        <begin position="573"/>
        <end position="586"/>
    </location>
</feature>
<dbReference type="AlphaFoldDB" id="A0A7S2PJL2"/>
<name>A0A7S2PJL2_9STRA</name>
<protein>
    <submittedName>
        <fullName evidence="3">Uncharacterized protein</fullName>
    </submittedName>
</protein>
<dbReference type="EMBL" id="HBGZ01014512">
    <property type="protein sequence ID" value="CAD9601159.1"/>
    <property type="molecule type" value="Transcribed_RNA"/>
</dbReference>
<evidence type="ECO:0000313" key="3">
    <source>
        <dbReference type="EMBL" id="CAD9601159.1"/>
    </source>
</evidence>
<feature type="chain" id="PRO_5031476353" evidence="2">
    <location>
        <begin position="20"/>
        <end position="667"/>
    </location>
</feature>
<reference evidence="3" key="1">
    <citation type="submission" date="2021-01" db="EMBL/GenBank/DDBJ databases">
        <authorList>
            <person name="Corre E."/>
            <person name="Pelletier E."/>
            <person name="Niang G."/>
            <person name="Scheremetjew M."/>
            <person name="Finn R."/>
            <person name="Kale V."/>
            <person name="Holt S."/>
            <person name="Cochrane G."/>
            <person name="Meng A."/>
            <person name="Brown T."/>
            <person name="Cohen L."/>
        </authorList>
    </citation>
    <scope>NUCLEOTIDE SEQUENCE</scope>
    <source>
        <strain evidence="3">SM1012Den-03</strain>
    </source>
</reference>
<accession>A0A7S2PJL2</accession>
<feature type="region of interest" description="Disordered" evidence="1">
    <location>
        <begin position="573"/>
        <end position="634"/>
    </location>
</feature>